<evidence type="ECO:0000313" key="1">
    <source>
        <dbReference type="EMBL" id="CCD21304.1"/>
    </source>
</evidence>
<evidence type="ECO:0008006" key="3">
    <source>
        <dbReference type="Google" id="ProtNLM"/>
    </source>
</evidence>
<proteinExistence type="predicted"/>
<reference evidence="1 2" key="1">
    <citation type="journal article" date="2012" name="Proc. Natl. Acad. Sci. U.S.A.">
        <title>Antigenic diversity is generated by distinct evolutionary mechanisms in African trypanosome species.</title>
        <authorList>
            <person name="Jackson A.P."/>
            <person name="Berry A."/>
            <person name="Aslett M."/>
            <person name="Allison H.C."/>
            <person name="Burton P."/>
            <person name="Vavrova-Anderson J."/>
            <person name="Brown R."/>
            <person name="Browne H."/>
            <person name="Corton N."/>
            <person name="Hauser H."/>
            <person name="Gamble J."/>
            <person name="Gilderthorp R."/>
            <person name="Marcello L."/>
            <person name="McQuillan J."/>
            <person name="Otto T.D."/>
            <person name="Quail M.A."/>
            <person name="Sanders M.J."/>
            <person name="van Tonder A."/>
            <person name="Ginger M.L."/>
            <person name="Field M.C."/>
            <person name="Barry J.D."/>
            <person name="Hertz-Fowler C."/>
            <person name="Berriman M."/>
        </authorList>
    </citation>
    <scope>NUCLEOTIDE SEQUENCE</scope>
    <source>
        <strain evidence="1 2">Y486</strain>
    </source>
</reference>
<keyword evidence="2" id="KW-1185">Reference proteome</keyword>
<dbReference type="AlphaFoldDB" id="F9WUQ5"/>
<dbReference type="Gene3D" id="1.20.1260.80">
    <property type="match status" value="1"/>
</dbReference>
<name>F9WUQ5_TRYVY</name>
<sequence length="429" mass="46735">MCQCVFFILLNYYKLPSYRQVICHTKPTAMLAKIFVTFSLLLVISTSNHFGECGAMDNLKEFTILCSLAQNVGAVPKESETLLRVVGNEAAKIEKYVLDAEEILKKVQSFTNITDKWAGPTAIVRAAIKKVEGALERVNEAKKRSQIAVSDVEAAAANARESSDAALYGSGGNATNPRFANGTAAVNTRTSGNKTGDALEAGLSLASDIVFLCPSITGNECTGKALKRDSKDGTVAVENLTDTDGNKLNHVTTNEHAKESWEKIFKHICDEPAEEFSRISLFAHIISFKSILGSRYVTRYGSSDKDSRKLGYGTQNVYHNNSYYCSPFGNGRGPVCRSFYNWPQYTYAQLDYNHVWGVPGGEEIGISWIPYLHAAATNLQRANNAFEVVKTEVRIAQRASEAAWNAVLEASSASETAAELQANKSGSGC</sequence>
<gene>
    <name evidence="1" type="ORF">TvY486_0042160</name>
</gene>
<accession>F9WUQ5</accession>
<organism evidence="1 2">
    <name type="scientific">Trypanosoma vivax (strain Y486)</name>
    <dbReference type="NCBI Taxonomy" id="1055687"/>
    <lineage>
        <taxon>Eukaryota</taxon>
        <taxon>Discoba</taxon>
        <taxon>Euglenozoa</taxon>
        <taxon>Kinetoplastea</taxon>
        <taxon>Metakinetoplastina</taxon>
        <taxon>Trypanosomatida</taxon>
        <taxon>Trypanosomatidae</taxon>
        <taxon>Trypanosoma</taxon>
        <taxon>Duttonella</taxon>
    </lineage>
</organism>
<dbReference type="EMBL" id="CAEX01007417">
    <property type="protein sequence ID" value="CCD21304.1"/>
    <property type="molecule type" value="Genomic_DNA"/>
</dbReference>
<evidence type="ECO:0000313" key="2">
    <source>
        <dbReference type="Proteomes" id="UP000009027"/>
    </source>
</evidence>
<dbReference type="Proteomes" id="UP000009027">
    <property type="component" value="Unassembled WGS sequence"/>
</dbReference>
<protein>
    <recommendedName>
        <fullName evidence="3">Variant surface glycoprotein</fullName>
    </recommendedName>
</protein>
<dbReference type="VEuPathDB" id="TriTrypDB:TvY486_0042160"/>